<protein>
    <submittedName>
        <fullName evidence="5">Mannitol 2-dehydrogenase</fullName>
    </submittedName>
</protein>
<name>A0ABY0P682_9HYPH</name>
<dbReference type="SUPFAM" id="SSF48179">
    <property type="entry name" value="6-phosphogluconate dehydrogenase C-terminal domain-like"/>
    <property type="match status" value="1"/>
</dbReference>
<dbReference type="PANTHER" id="PTHR43362:SF1">
    <property type="entry name" value="MANNITOL DEHYDROGENASE 2-RELATED"/>
    <property type="match status" value="1"/>
</dbReference>
<dbReference type="Gene3D" id="1.10.1040.10">
    <property type="entry name" value="N-(1-d-carboxylethyl)-l-norvaline Dehydrogenase, domain 2"/>
    <property type="match status" value="1"/>
</dbReference>
<dbReference type="InterPro" id="IPR013131">
    <property type="entry name" value="Mannitol_DH_N"/>
</dbReference>
<reference evidence="5 6" key="1">
    <citation type="submission" date="2016-10" db="EMBL/GenBank/DDBJ databases">
        <authorList>
            <person name="Varghese N."/>
            <person name="Submissions S."/>
        </authorList>
    </citation>
    <scope>NUCLEOTIDE SEQUENCE [LARGE SCALE GENOMIC DNA]</scope>
    <source>
        <strain evidence="5 6">DSM 26672</strain>
    </source>
</reference>
<dbReference type="InterPro" id="IPR013118">
    <property type="entry name" value="Mannitol_DH_C"/>
</dbReference>
<dbReference type="InterPro" id="IPR000669">
    <property type="entry name" value="Mannitol_DH"/>
</dbReference>
<sequence>MPPIALNRRNLPVLPPSVERPRFDPAQVKAGIAHIGLGGFHRAHMARYTQELMEEDPQALDWGILGCLLVPNDRRMGESLAPQDALYTLVEREGAQERARVIASLVGLVDATQSSEALLAKLDDPAIRIISLTVTENGYCLNPATKQLDPDHALIRADLQSPGNPRSAIGLIVETLRRRKHAGTAPPTLLTCDNIQHNGKVLRRAVLALAGLRDDALAAWIEREVAFPSTMVDRITPVTAQADIDELATRHGLADRWPVISETFSQWVIEDRFPAGRPAWEQVGAQFVPDVAPYEFMKLRLLNASHLAVSGLGQLAGYVTIDESLADSRIRAVMMALMERETGPTLPDIPGVDLAAYKARLIERFANPAIRDTVQRVNTDAPLNYLVDPIRDRLQSGGDVTFLALALAAWLRRVRGTDEQGKPMQVSHPIAEILRERAIEGGCDPRPLLSERSLFGELGDNPLLVEATHRWLASFYNLGTHHTLDEAERLATRRQG</sequence>
<evidence type="ECO:0000256" key="2">
    <source>
        <dbReference type="ARBA" id="ARBA00023027"/>
    </source>
</evidence>
<feature type="domain" description="Mannitol dehydrogenase N-terminal" evidence="3">
    <location>
        <begin position="31"/>
        <end position="281"/>
    </location>
</feature>
<dbReference type="InterPro" id="IPR023027">
    <property type="entry name" value="Mannitol_DH_CS"/>
</dbReference>
<organism evidence="5 6">
    <name type="scientific">Bosea robiniae</name>
    <dbReference type="NCBI Taxonomy" id="1036780"/>
    <lineage>
        <taxon>Bacteria</taxon>
        <taxon>Pseudomonadati</taxon>
        <taxon>Pseudomonadota</taxon>
        <taxon>Alphaproteobacteria</taxon>
        <taxon>Hyphomicrobiales</taxon>
        <taxon>Boseaceae</taxon>
        <taxon>Bosea</taxon>
    </lineage>
</organism>
<dbReference type="InterPro" id="IPR036291">
    <property type="entry name" value="NAD(P)-bd_dom_sf"/>
</dbReference>
<dbReference type="SUPFAM" id="SSF51735">
    <property type="entry name" value="NAD(P)-binding Rossmann-fold domains"/>
    <property type="match status" value="1"/>
</dbReference>
<evidence type="ECO:0000256" key="1">
    <source>
        <dbReference type="ARBA" id="ARBA00023002"/>
    </source>
</evidence>
<feature type="domain" description="Mannitol dehydrogenase C-terminal" evidence="4">
    <location>
        <begin position="290"/>
        <end position="469"/>
    </location>
</feature>
<dbReference type="InterPro" id="IPR050988">
    <property type="entry name" value="Mannitol_DH/Oxidoreductase"/>
</dbReference>
<dbReference type="Proteomes" id="UP000199468">
    <property type="component" value="Unassembled WGS sequence"/>
</dbReference>
<proteinExistence type="predicted"/>
<dbReference type="Pfam" id="PF01232">
    <property type="entry name" value="Mannitol_dh"/>
    <property type="match status" value="1"/>
</dbReference>
<gene>
    <name evidence="5" type="ORF">SAMN05421844_104257</name>
</gene>
<evidence type="ECO:0000313" key="5">
    <source>
        <dbReference type="EMBL" id="SDG52773.1"/>
    </source>
</evidence>
<dbReference type="PRINTS" id="PR00084">
    <property type="entry name" value="MTLDHDRGNASE"/>
</dbReference>
<dbReference type="InterPro" id="IPR013328">
    <property type="entry name" value="6PGD_dom2"/>
</dbReference>
<dbReference type="Pfam" id="PF08125">
    <property type="entry name" value="Mannitol_dh_C"/>
    <property type="match status" value="1"/>
</dbReference>
<dbReference type="RefSeq" id="WP_091857342.1">
    <property type="nucleotide sequence ID" value="NZ_FNBZ01000004.1"/>
</dbReference>
<keyword evidence="1" id="KW-0560">Oxidoreductase</keyword>
<evidence type="ECO:0000259" key="4">
    <source>
        <dbReference type="Pfam" id="PF08125"/>
    </source>
</evidence>
<accession>A0ABY0P682</accession>
<comment type="caution">
    <text evidence="5">The sequence shown here is derived from an EMBL/GenBank/DDBJ whole genome shotgun (WGS) entry which is preliminary data.</text>
</comment>
<evidence type="ECO:0000313" key="6">
    <source>
        <dbReference type="Proteomes" id="UP000199468"/>
    </source>
</evidence>
<dbReference type="PANTHER" id="PTHR43362">
    <property type="entry name" value="MANNITOL DEHYDROGENASE DSF1-RELATED"/>
    <property type="match status" value="1"/>
</dbReference>
<dbReference type="InterPro" id="IPR008927">
    <property type="entry name" value="6-PGluconate_DH-like_C_sf"/>
</dbReference>
<keyword evidence="2" id="KW-0520">NAD</keyword>
<dbReference type="EMBL" id="FNBZ01000004">
    <property type="protein sequence ID" value="SDG52773.1"/>
    <property type="molecule type" value="Genomic_DNA"/>
</dbReference>
<keyword evidence="6" id="KW-1185">Reference proteome</keyword>
<dbReference type="Gene3D" id="3.40.50.720">
    <property type="entry name" value="NAD(P)-binding Rossmann-like Domain"/>
    <property type="match status" value="1"/>
</dbReference>
<dbReference type="PROSITE" id="PS00974">
    <property type="entry name" value="MANNITOL_DHGENASE"/>
    <property type="match status" value="1"/>
</dbReference>
<evidence type="ECO:0000259" key="3">
    <source>
        <dbReference type="Pfam" id="PF01232"/>
    </source>
</evidence>